<dbReference type="Gene3D" id="1.10.10.60">
    <property type="entry name" value="Homeodomain-like"/>
    <property type="match status" value="1"/>
</dbReference>
<evidence type="ECO:0000256" key="1">
    <source>
        <dbReference type="ARBA" id="ARBA00023015"/>
    </source>
</evidence>
<dbReference type="InterPro" id="IPR009057">
    <property type="entry name" value="Homeodomain-like_sf"/>
</dbReference>
<dbReference type="GO" id="GO:0003700">
    <property type="term" value="F:DNA-binding transcription factor activity"/>
    <property type="evidence" value="ECO:0007669"/>
    <property type="project" value="InterPro"/>
</dbReference>
<accession>A0A6M4MET2</accession>
<evidence type="ECO:0000256" key="2">
    <source>
        <dbReference type="ARBA" id="ARBA00023163"/>
    </source>
</evidence>
<name>A0A6M4MET2_9ALTE</name>
<organism evidence="4 5">
    <name type="scientific">Alteromonas pelagimontana</name>
    <dbReference type="NCBI Taxonomy" id="1858656"/>
    <lineage>
        <taxon>Bacteria</taxon>
        <taxon>Pseudomonadati</taxon>
        <taxon>Pseudomonadota</taxon>
        <taxon>Gammaproteobacteria</taxon>
        <taxon>Alteromonadales</taxon>
        <taxon>Alteromonadaceae</taxon>
        <taxon>Alteromonas/Salinimonas group</taxon>
        <taxon>Alteromonas</taxon>
    </lineage>
</organism>
<feature type="domain" description="HTH araC/xylS-type" evidence="3">
    <location>
        <begin position="190"/>
        <end position="288"/>
    </location>
</feature>
<dbReference type="Pfam" id="PF12833">
    <property type="entry name" value="HTH_18"/>
    <property type="match status" value="1"/>
</dbReference>
<sequence>MKSKLNELISIVGDIATSGKTDTGIPRIAVVKGKIPEHKLSGLYEPMINLVIQGSKRLNVGGDVFHYSPSTYFVMSVDLPATGEVFPDTSSGEPYMAIALTISSAVLGEILEGFQPHSIPSASKGYGIGNMTSELLDVWLRLLKLTQRPEMIAFLAPLYEKELLYLTLLGAQGAVLRDIAIQGTTLKQVHTSIKWIRAHFKEAITVPELAEIAGMSEPSFFRKFKSVTSLTPIQYQKQMRLLEARRLLVETDSSAGAVSYEVGYESHSQFTRDYTRFFERSPSKDAKVIKALFM</sequence>
<dbReference type="InterPro" id="IPR018060">
    <property type="entry name" value="HTH_AraC"/>
</dbReference>
<evidence type="ECO:0000313" key="5">
    <source>
        <dbReference type="Proteomes" id="UP000219285"/>
    </source>
</evidence>
<dbReference type="PANTHER" id="PTHR43436:SF1">
    <property type="entry name" value="TRANSCRIPTIONAL REGULATORY PROTEIN"/>
    <property type="match status" value="1"/>
</dbReference>
<dbReference type="RefSeq" id="WP_075610743.1">
    <property type="nucleotide sequence ID" value="NZ_CP052766.1"/>
</dbReference>
<dbReference type="Pfam" id="PF06719">
    <property type="entry name" value="AraC_N"/>
    <property type="match status" value="1"/>
</dbReference>
<dbReference type="Proteomes" id="UP000219285">
    <property type="component" value="Chromosome"/>
</dbReference>
<dbReference type="SUPFAM" id="SSF46689">
    <property type="entry name" value="Homeodomain-like"/>
    <property type="match status" value="2"/>
</dbReference>
<proteinExistence type="predicted"/>
<keyword evidence="1" id="KW-0805">Transcription regulation</keyword>
<dbReference type="PANTHER" id="PTHR43436">
    <property type="entry name" value="ARAC-FAMILY TRANSCRIPTIONAL REGULATOR"/>
    <property type="match status" value="1"/>
</dbReference>
<reference evidence="5" key="1">
    <citation type="submission" date="2014-12" db="EMBL/GenBank/DDBJ databases">
        <title>Complete genome sequence of a multi-drug resistant Klebsiella pneumoniae.</title>
        <authorList>
            <person name="Hua X."/>
            <person name="Chen Q."/>
            <person name="Li X."/>
            <person name="Feng Y."/>
            <person name="Ruan Z."/>
            <person name="Yu Y."/>
        </authorList>
    </citation>
    <scope>NUCLEOTIDE SEQUENCE [LARGE SCALE GENOMIC DNA]</scope>
    <source>
        <strain evidence="5">5.12</strain>
    </source>
</reference>
<keyword evidence="2" id="KW-0804">Transcription</keyword>
<dbReference type="KEGG" id="apel:CA267_013415"/>
<evidence type="ECO:0000313" key="4">
    <source>
        <dbReference type="EMBL" id="QJR81691.1"/>
    </source>
</evidence>
<gene>
    <name evidence="4" type="ORF">CA267_013415</name>
</gene>
<dbReference type="AlphaFoldDB" id="A0A6M4MET2"/>
<dbReference type="EMBL" id="CP052766">
    <property type="protein sequence ID" value="QJR81691.1"/>
    <property type="molecule type" value="Genomic_DNA"/>
</dbReference>
<dbReference type="OrthoDB" id="34150at2"/>
<keyword evidence="5" id="KW-1185">Reference proteome</keyword>
<dbReference type="PROSITE" id="PS01124">
    <property type="entry name" value="HTH_ARAC_FAMILY_2"/>
    <property type="match status" value="1"/>
</dbReference>
<dbReference type="GO" id="GO:0043565">
    <property type="term" value="F:sequence-specific DNA binding"/>
    <property type="evidence" value="ECO:0007669"/>
    <property type="project" value="InterPro"/>
</dbReference>
<dbReference type="InterPro" id="IPR009594">
    <property type="entry name" value="Tscrpt_reg_HTH_AraC_N"/>
</dbReference>
<reference evidence="4 5" key="2">
    <citation type="submission" date="2020-04" db="EMBL/GenBank/DDBJ databases">
        <title>Complete genome sequence of Alteromonas pelagimontana 5.12T.</title>
        <authorList>
            <person name="Sinha R.K."/>
            <person name="Krishnan K.P."/>
            <person name="Kurian J.P."/>
        </authorList>
    </citation>
    <scope>NUCLEOTIDE SEQUENCE [LARGE SCALE GENOMIC DNA]</scope>
    <source>
        <strain evidence="4 5">5.12</strain>
    </source>
</reference>
<dbReference type="SMART" id="SM00342">
    <property type="entry name" value="HTH_ARAC"/>
    <property type="match status" value="1"/>
</dbReference>
<protein>
    <submittedName>
        <fullName evidence="4">AraC family transcriptional regulator</fullName>
    </submittedName>
</protein>
<evidence type="ECO:0000259" key="3">
    <source>
        <dbReference type="PROSITE" id="PS01124"/>
    </source>
</evidence>